<evidence type="ECO:0000313" key="2">
    <source>
        <dbReference type="EMBL" id="PIL17135.1"/>
    </source>
</evidence>
<protein>
    <recommendedName>
        <fullName evidence="1">FAS1-like dehydratase domain-containing protein</fullName>
    </recommendedName>
</protein>
<dbReference type="InterPro" id="IPR029069">
    <property type="entry name" value="HotDog_dom_sf"/>
</dbReference>
<gene>
    <name evidence="2" type="ORF">P775_24735</name>
</gene>
<dbReference type="Gene3D" id="3.10.129.10">
    <property type="entry name" value="Hotdog Thioesterase"/>
    <property type="match status" value="1"/>
</dbReference>
<feature type="domain" description="FAS1-like dehydratase" evidence="1">
    <location>
        <begin position="12"/>
        <end position="152"/>
    </location>
</feature>
<reference evidence="2 3" key="1">
    <citation type="submission" date="2013-09" db="EMBL/GenBank/DDBJ databases">
        <title>Genome sequencing of Phaeobacter antarcticus sp. nov. SM1211.</title>
        <authorList>
            <person name="Zhang X.-Y."/>
            <person name="Liu C."/>
            <person name="Chen X.-L."/>
            <person name="Xie B.-B."/>
            <person name="Qin Q.-L."/>
            <person name="Rong J.-C."/>
            <person name="Zhang Y.-Z."/>
        </authorList>
    </citation>
    <scope>NUCLEOTIDE SEQUENCE [LARGE SCALE GENOMIC DNA]</scope>
    <source>
        <strain evidence="2 3">SM1211</strain>
    </source>
</reference>
<accession>A0A2G8R6E8</accession>
<dbReference type="EMBL" id="AWWI01000170">
    <property type="protein sequence ID" value="PIL17135.1"/>
    <property type="molecule type" value="Genomic_DNA"/>
</dbReference>
<evidence type="ECO:0000259" key="1">
    <source>
        <dbReference type="Pfam" id="PF13452"/>
    </source>
</evidence>
<dbReference type="Pfam" id="PF13452">
    <property type="entry name" value="FAS1_DH_region"/>
    <property type="match status" value="1"/>
</dbReference>
<dbReference type="RefSeq" id="WP_143520978.1">
    <property type="nucleotide sequence ID" value="NZ_AWWI01000170.1"/>
</dbReference>
<dbReference type="SUPFAM" id="SSF54637">
    <property type="entry name" value="Thioesterase/thiol ester dehydrase-isomerase"/>
    <property type="match status" value="1"/>
</dbReference>
<keyword evidence="3" id="KW-1185">Reference proteome</keyword>
<name>A0A2G8R6E8_9RHOB</name>
<dbReference type="Proteomes" id="UP000231259">
    <property type="component" value="Unassembled WGS sequence"/>
</dbReference>
<dbReference type="CDD" id="cd03441">
    <property type="entry name" value="R_hydratase_like"/>
    <property type="match status" value="1"/>
</dbReference>
<proteinExistence type="predicted"/>
<evidence type="ECO:0000313" key="3">
    <source>
        <dbReference type="Proteomes" id="UP000231259"/>
    </source>
</evidence>
<comment type="caution">
    <text evidence="2">The sequence shown here is derived from an EMBL/GenBank/DDBJ whole genome shotgun (WGS) entry which is preliminary data.</text>
</comment>
<organism evidence="2 3">
    <name type="scientific">Puniceibacterium antarcticum</name>
    <dbReference type="NCBI Taxonomy" id="1206336"/>
    <lineage>
        <taxon>Bacteria</taxon>
        <taxon>Pseudomonadati</taxon>
        <taxon>Pseudomonadota</taxon>
        <taxon>Alphaproteobacteria</taxon>
        <taxon>Rhodobacterales</taxon>
        <taxon>Paracoccaceae</taxon>
        <taxon>Puniceibacterium</taxon>
    </lineage>
</organism>
<sequence length="166" mass="18405">MSDLLSEEIRAMIGAERFYPAQEEVSAVAIRYFAIAVGDTDPVYVDDAAAMAQGYPSRIAPPTFVVETGQYAGNTPNDNGYVPHEWDWPEGFRTIRGGQDYTFTRPVLPSDRISVRYRLESVEEKSSRDGRGQLLAISMAEYVDAAGAIIATNRELFFLQPMEIAA</sequence>
<dbReference type="InterPro" id="IPR039569">
    <property type="entry name" value="FAS1-like_DH_region"/>
</dbReference>
<dbReference type="OrthoDB" id="5522043at2"/>
<dbReference type="AlphaFoldDB" id="A0A2G8R6E8"/>